<comment type="caution">
    <text evidence="1">The sequence shown here is derived from an EMBL/GenBank/DDBJ whole genome shotgun (WGS) entry which is preliminary data.</text>
</comment>
<sequence length="373" mass="41081">MSITPKAAYAETLQTPDADYTRDAARRLDVSPSGTENHKQAHETGDPVVTFFKWRMTRPQRRWLVAGLVLVFLVVALLLVFIAIVPAVMQHYVHAVDLSLNYLDVQSIPSASTLHVELSLTVHHDVALSVTTEDTPVFLHYDGHEFGSIVMPGLDLHTGEQKYNLTVTGLLTLSNLDVFNVLAKELVEDRVLSLEATATFKAHTMGLTYGGLDLERTLELHGLNLFRDPRPKIESINWFGCSHETYEMDINVTLTNPSSMGLNGIGPLNLSLYYGDSYLGYAESLTPTLGLPRGESHQLFRATIPTASKTLKSMALGFLGGNASFSITGTNPYATLYTQFQEAIRTVNMTVVYTDGLAKLSLNKSCNLLSLLM</sequence>
<dbReference type="Proteomes" id="UP001163321">
    <property type="component" value="Chromosome 4"/>
</dbReference>
<name>A0ACC0W2Y2_9STRA</name>
<reference evidence="1 2" key="1">
    <citation type="journal article" date="2022" name="bioRxiv">
        <title>The genome of the oomycete Peronosclerospora sorghi, a cosmopolitan pathogen of maize and sorghum, is inflated with dispersed pseudogenes.</title>
        <authorList>
            <person name="Fletcher K."/>
            <person name="Martin F."/>
            <person name="Isakeit T."/>
            <person name="Cavanaugh K."/>
            <person name="Magill C."/>
            <person name="Michelmore R."/>
        </authorList>
    </citation>
    <scope>NUCLEOTIDE SEQUENCE [LARGE SCALE GENOMIC DNA]</scope>
    <source>
        <strain evidence="1">P6</strain>
    </source>
</reference>
<evidence type="ECO:0000313" key="2">
    <source>
        <dbReference type="Proteomes" id="UP001163321"/>
    </source>
</evidence>
<accession>A0ACC0W2Y2</accession>
<gene>
    <name evidence="1" type="ORF">PsorP6_005484</name>
</gene>
<proteinExistence type="predicted"/>
<protein>
    <submittedName>
        <fullName evidence="1">Uncharacterized protein</fullName>
    </submittedName>
</protein>
<dbReference type="EMBL" id="CM047583">
    <property type="protein sequence ID" value="KAI9912530.1"/>
    <property type="molecule type" value="Genomic_DNA"/>
</dbReference>
<keyword evidence="2" id="KW-1185">Reference proteome</keyword>
<evidence type="ECO:0000313" key="1">
    <source>
        <dbReference type="EMBL" id="KAI9912530.1"/>
    </source>
</evidence>
<organism evidence="1 2">
    <name type="scientific">Peronosclerospora sorghi</name>
    <dbReference type="NCBI Taxonomy" id="230839"/>
    <lineage>
        <taxon>Eukaryota</taxon>
        <taxon>Sar</taxon>
        <taxon>Stramenopiles</taxon>
        <taxon>Oomycota</taxon>
        <taxon>Peronosporomycetes</taxon>
        <taxon>Peronosporales</taxon>
        <taxon>Peronosporaceae</taxon>
        <taxon>Peronosclerospora</taxon>
    </lineage>
</organism>